<dbReference type="EMBL" id="AUSU01004339">
    <property type="protein sequence ID" value="EPS65259.1"/>
    <property type="molecule type" value="Genomic_DNA"/>
</dbReference>
<dbReference type="PROSITE" id="PS50222">
    <property type="entry name" value="EF_HAND_2"/>
    <property type="match status" value="3"/>
</dbReference>
<evidence type="ECO:0000256" key="2">
    <source>
        <dbReference type="ARBA" id="ARBA00022723"/>
    </source>
</evidence>
<organism evidence="6 7">
    <name type="scientific">Genlisea aurea</name>
    <dbReference type="NCBI Taxonomy" id="192259"/>
    <lineage>
        <taxon>Eukaryota</taxon>
        <taxon>Viridiplantae</taxon>
        <taxon>Streptophyta</taxon>
        <taxon>Embryophyta</taxon>
        <taxon>Tracheophyta</taxon>
        <taxon>Spermatophyta</taxon>
        <taxon>Magnoliopsida</taxon>
        <taxon>eudicotyledons</taxon>
        <taxon>Gunneridae</taxon>
        <taxon>Pentapetalae</taxon>
        <taxon>asterids</taxon>
        <taxon>lamiids</taxon>
        <taxon>Lamiales</taxon>
        <taxon>Lentibulariaceae</taxon>
        <taxon>Genlisea</taxon>
    </lineage>
</organism>
<evidence type="ECO:0000256" key="1">
    <source>
        <dbReference type="ARBA" id="ARBA00003291"/>
    </source>
</evidence>
<evidence type="ECO:0000313" key="6">
    <source>
        <dbReference type="EMBL" id="EPS65259.1"/>
    </source>
</evidence>
<proteinExistence type="predicted"/>
<sequence length="176" mass="19928">MEEEQRSNKFRLHSPSLNSVRLRRIFDLFDNNKDNVITVEELREALVHLGLAADPSEMESMVKSYIRPGQEGLSYEDFEALHISLGEALLVNESAAEEEEEEDLKEAFKVFDEDGDGFISARELQAVLGKLGLKEGNEMERVEMMISSVDENEDGRVDIAEFKNMMRNVAVPVDSS</sequence>
<name>S8CE70_9LAMI</name>
<dbReference type="SMART" id="SM00054">
    <property type="entry name" value="EFh"/>
    <property type="match status" value="3"/>
</dbReference>
<dbReference type="PROSITE" id="PS00018">
    <property type="entry name" value="EF_HAND_1"/>
    <property type="match status" value="3"/>
</dbReference>
<dbReference type="InterPro" id="IPR018247">
    <property type="entry name" value="EF_Hand_1_Ca_BS"/>
</dbReference>
<dbReference type="InterPro" id="IPR039647">
    <property type="entry name" value="EF_hand_pair_protein_CML-like"/>
</dbReference>
<dbReference type="SUPFAM" id="SSF47473">
    <property type="entry name" value="EF-hand"/>
    <property type="match status" value="1"/>
</dbReference>
<keyword evidence="4" id="KW-0106">Calcium</keyword>
<feature type="domain" description="EF-hand" evidence="5">
    <location>
        <begin position="99"/>
        <end position="134"/>
    </location>
</feature>
<keyword evidence="2" id="KW-0479">Metal-binding</keyword>
<feature type="domain" description="EF-hand" evidence="5">
    <location>
        <begin position="17"/>
        <end position="52"/>
    </location>
</feature>
<dbReference type="Pfam" id="PF13499">
    <property type="entry name" value="EF-hand_7"/>
    <property type="match status" value="2"/>
</dbReference>
<dbReference type="FunFam" id="1.10.238.10:FF:000089">
    <property type="entry name" value="calmodulin-like protein 3"/>
    <property type="match status" value="1"/>
</dbReference>
<dbReference type="Gene3D" id="1.10.238.10">
    <property type="entry name" value="EF-hand"/>
    <property type="match status" value="2"/>
</dbReference>
<dbReference type="InterPro" id="IPR002048">
    <property type="entry name" value="EF_hand_dom"/>
</dbReference>
<accession>S8CE70</accession>
<dbReference type="OrthoDB" id="26525at2759"/>
<evidence type="ECO:0000313" key="7">
    <source>
        <dbReference type="Proteomes" id="UP000015453"/>
    </source>
</evidence>
<dbReference type="GO" id="GO:0005509">
    <property type="term" value="F:calcium ion binding"/>
    <property type="evidence" value="ECO:0007669"/>
    <property type="project" value="InterPro"/>
</dbReference>
<keyword evidence="7" id="KW-1185">Reference proteome</keyword>
<gene>
    <name evidence="6" type="ORF">M569_09516</name>
</gene>
<dbReference type="GO" id="GO:0005737">
    <property type="term" value="C:cytoplasm"/>
    <property type="evidence" value="ECO:0007669"/>
    <property type="project" value="UniProtKB-ARBA"/>
</dbReference>
<dbReference type="CDD" id="cd00051">
    <property type="entry name" value="EFh"/>
    <property type="match status" value="1"/>
</dbReference>
<protein>
    <recommendedName>
        <fullName evidence="5">EF-hand domain-containing protein</fullName>
    </recommendedName>
</protein>
<evidence type="ECO:0000256" key="3">
    <source>
        <dbReference type="ARBA" id="ARBA00022737"/>
    </source>
</evidence>
<keyword evidence="3" id="KW-0677">Repeat</keyword>
<dbReference type="AlphaFoldDB" id="S8CE70"/>
<feature type="domain" description="EF-hand" evidence="5">
    <location>
        <begin position="137"/>
        <end position="172"/>
    </location>
</feature>
<evidence type="ECO:0000256" key="4">
    <source>
        <dbReference type="ARBA" id="ARBA00022837"/>
    </source>
</evidence>
<comment type="caution">
    <text evidence="6">The sequence shown here is derived from an EMBL/GenBank/DDBJ whole genome shotgun (WGS) entry which is preliminary data.</text>
</comment>
<reference evidence="6 7" key="1">
    <citation type="journal article" date="2013" name="BMC Genomics">
        <title>The miniature genome of a carnivorous plant Genlisea aurea contains a low number of genes and short non-coding sequences.</title>
        <authorList>
            <person name="Leushkin E.V."/>
            <person name="Sutormin R.A."/>
            <person name="Nabieva E.R."/>
            <person name="Penin A.A."/>
            <person name="Kondrashov A.S."/>
            <person name="Logacheva M.D."/>
        </authorList>
    </citation>
    <scope>NUCLEOTIDE SEQUENCE [LARGE SCALE GENOMIC DNA]</scope>
</reference>
<dbReference type="PANTHER" id="PTHR10891">
    <property type="entry name" value="EF-HAND CALCIUM-BINDING DOMAIN CONTAINING PROTEIN"/>
    <property type="match status" value="1"/>
</dbReference>
<dbReference type="Proteomes" id="UP000015453">
    <property type="component" value="Unassembled WGS sequence"/>
</dbReference>
<comment type="function">
    <text evidence="1">Potential calcium sensor.</text>
</comment>
<evidence type="ECO:0000259" key="5">
    <source>
        <dbReference type="PROSITE" id="PS50222"/>
    </source>
</evidence>
<dbReference type="InterPro" id="IPR011992">
    <property type="entry name" value="EF-hand-dom_pair"/>
</dbReference>